<geneLocation type="plasmid" evidence="1 2">
    <name>unnamed1</name>
</geneLocation>
<evidence type="ECO:0000313" key="1">
    <source>
        <dbReference type="EMBL" id="USS44144.1"/>
    </source>
</evidence>
<keyword evidence="2" id="KW-1185">Reference proteome</keyword>
<dbReference type="EMBL" id="CP099584">
    <property type="protein sequence ID" value="USS44144.1"/>
    <property type="molecule type" value="Genomic_DNA"/>
</dbReference>
<protein>
    <submittedName>
        <fullName evidence="1">Uncharacterized protein</fullName>
    </submittedName>
</protein>
<organism evidence="1 2">
    <name type="scientific">Burkholderia glumae</name>
    <name type="common">Pseudomonas glumae</name>
    <dbReference type="NCBI Taxonomy" id="337"/>
    <lineage>
        <taxon>Bacteria</taxon>
        <taxon>Pseudomonadati</taxon>
        <taxon>Pseudomonadota</taxon>
        <taxon>Betaproteobacteria</taxon>
        <taxon>Burkholderiales</taxon>
        <taxon>Burkholderiaceae</taxon>
        <taxon>Burkholderia</taxon>
    </lineage>
</organism>
<accession>A0ABY5BDK8</accession>
<gene>
    <name evidence="1" type="ORF">NFI99_12695</name>
</gene>
<sequence length="51" mass="5641">MNQTSTTRFTPPVDATAQDYDALRLTTDELRKIAETGHLVATSLPPNVVRK</sequence>
<proteinExistence type="predicted"/>
<keyword evidence="1" id="KW-0614">Plasmid</keyword>
<dbReference type="RefSeq" id="WP_252836583.1">
    <property type="nucleotide sequence ID" value="NZ_CP099584.1"/>
</dbReference>
<dbReference type="Proteomes" id="UP001056386">
    <property type="component" value="Plasmid unnamed1"/>
</dbReference>
<name>A0ABY5BDK8_BURGL</name>
<evidence type="ECO:0000313" key="2">
    <source>
        <dbReference type="Proteomes" id="UP001056386"/>
    </source>
</evidence>
<reference evidence="1" key="1">
    <citation type="submission" date="2022-06" db="EMBL/GenBank/DDBJ databases">
        <title>Draft genome sequence of Burkholderia glumae strain GR20004 isolated from rice panicle showing bacterial panicle blight.</title>
        <authorList>
            <person name="Choi S.Y."/>
            <person name="Lee Y.H."/>
        </authorList>
    </citation>
    <scope>NUCLEOTIDE SEQUENCE</scope>
    <source>
        <strain evidence="1">GR20004</strain>
        <plasmid evidence="1">unnamed1</plasmid>
    </source>
</reference>